<feature type="compositionally biased region" description="Polar residues" evidence="2">
    <location>
        <begin position="22"/>
        <end position="34"/>
    </location>
</feature>
<organism evidence="4">
    <name type="scientific">Pseudomonas graminis</name>
    <dbReference type="NCBI Taxonomy" id="158627"/>
    <lineage>
        <taxon>Bacteria</taxon>
        <taxon>Pseudomonadati</taxon>
        <taxon>Pseudomonadota</taxon>
        <taxon>Gammaproteobacteria</taxon>
        <taxon>Pseudomonadales</taxon>
        <taxon>Pseudomonadaceae</taxon>
        <taxon>Pseudomonas</taxon>
    </lineage>
</organism>
<dbReference type="InterPro" id="IPR001172">
    <property type="entry name" value="FliN_T3SS_HrcQb"/>
</dbReference>
<feature type="compositionally biased region" description="Acidic residues" evidence="2">
    <location>
        <begin position="1"/>
        <end position="20"/>
    </location>
</feature>
<gene>
    <name evidence="4" type="ORF">ENP23_25175</name>
</gene>
<dbReference type="EMBL" id="DSIN01000036">
    <property type="protein sequence ID" value="HEF29037.1"/>
    <property type="molecule type" value="Genomic_DNA"/>
</dbReference>
<sequence>MVNEELYEDEIEDLADDESIEPTLNQAPDQSRTGFSREAFEDPGHHGAPEHQTTENEWQDETAADGYAGHSYEPQPAETHTSLDSLDQLPLALTLRCGSLELTLGDLRRLAAGTVLPVNGVTPGFATLCHGERVVAEGELVSVEGRLGLQITRMAARP</sequence>
<dbReference type="GO" id="GO:0050918">
    <property type="term" value="P:positive chemotaxis"/>
    <property type="evidence" value="ECO:0007669"/>
    <property type="project" value="TreeGrafter"/>
</dbReference>
<evidence type="ECO:0000313" key="4">
    <source>
        <dbReference type="EMBL" id="HEF29037.1"/>
    </source>
</evidence>
<dbReference type="InterPro" id="IPR001543">
    <property type="entry name" value="FliN-like_C"/>
</dbReference>
<evidence type="ECO:0000256" key="2">
    <source>
        <dbReference type="SAM" id="MobiDB-lite"/>
    </source>
</evidence>
<feature type="compositionally biased region" description="Basic and acidic residues" evidence="2">
    <location>
        <begin position="38"/>
        <end position="54"/>
    </location>
</feature>
<comment type="caution">
    <text evidence="4">The sequence shown here is derived from an EMBL/GenBank/DDBJ whole genome shotgun (WGS) entry which is preliminary data.</text>
</comment>
<dbReference type="PANTHER" id="PTHR30034:SF5">
    <property type="entry name" value="SECRETION SYSTEM APPARATUS PROTEIN SSAQ"/>
    <property type="match status" value="1"/>
</dbReference>
<dbReference type="Pfam" id="PF01052">
    <property type="entry name" value="FliMN_C"/>
    <property type="match status" value="1"/>
</dbReference>
<dbReference type="GO" id="GO:0009425">
    <property type="term" value="C:bacterial-type flagellum basal body"/>
    <property type="evidence" value="ECO:0007669"/>
    <property type="project" value="InterPro"/>
</dbReference>
<dbReference type="GO" id="GO:0071978">
    <property type="term" value="P:bacterial-type flagellum-dependent swarming motility"/>
    <property type="evidence" value="ECO:0007669"/>
    <property type="project" value="TreeGrafter"/>
</dbReference>
<evidence type="ECO:0000259" key="3">
    <source>
        <dbReference type="Pfam" id="PF01052"/>
    </source>
</evidence>
<dbReference type="SUPFAM" id="SSF101801">
    <property type="entry name" value="Surface presentation of antigens (SPOA)"/>
    <property type="match status" value="1"/>
</dbReference>
<evidence type="ECO:0000256" key="1">
    <source>
        <dbReference type="ARBA" id="ARBA00009226"/>
    </source>
</evidence>
<protein>
    <submittedName>
        <fullName evidence="4">Type III secretion system protein</fullName>
    </submittedName>
</protein>
<feature type="domain" description="Flagellar motor switch protein FliN-like C-terminal" evidence="3">
    <location>
        <begin position="85"/>
        <end position="154"/>
    </location>
</feature>
<accession>A0A7C2BGA9</accession>
<dbReference type="GO" id="GO:0003774">
    <property type="term" value="F:cytoskeletal motor activity"/>
    <property type="evidence" value="ECO:0007669"/>
    <property type="project" value="InterPro"/>
</dbReference>
<dbReference type="AlphaFoldDB" id="A0A7C2BGA9"/>
<dbReference type="PRINTS" id="PR00956">
    <property type="entry name" value="FLGMOTORFLIN"/>
</dbReference>
<dbReference type="Gene3D" id="2.30.330.10">
    <property type="entry name" value="SpoA-like"/>
    <property type="match status" value="1"/>
</dbReference>
<dbReference type="InterPro" id="IPR036429">
    <property type="entry name" value="SpoA-like_sf"/>
</dbReference>
<dbReference type="PANTHER" id="PTHR30034">
    <property type="entry name" value="FLAGELLAR MOTOR SWITCH PROTEIN FLIM"/>
    <property type="match status" value="1"/>
</dbReference>
<feature type="region of interest" description="Disordered" evidence="2">
    <location>
        <begin position="1"/>
        <end position="84"/>
    </location>
</feature>
<comment type="similarity">
    <text evidence="1">Belongs to the FliN/MopA/SpaO family.</text>
</comment>
<reference evidence="4" key="1">
    <citation type="journal article" date="2020" name="mSystems">
        <title>Genome- and Community-Level Interaction Insights into Carbon Utilization and Element Cycling Functions of Hydrothermarchaeota in Hydrothermal Sediment.</title>
        <authorList>
            <person name="Zhou Z."/>
            <person name="Liu Y."/>
            <person name="Xu W."/>
            <person name="Pan J."/>
            <person name="Luo Z.H."/>
            <person name="Li M."/>
        </authorList>
    </citation>
    <scope>NUCLEOTIDE SEQUENCE [LARGE SCALE GENOMIC DNA]</scope>
    <source>
        <strain evidence="4">SpSt-200</strain>
    </source>
</reference>
<proteinExistence type="inferred from homology"/>
<name>A0A7C2BGA9_9PSED</name>